<comment type="similarity">
    <text evidence="2 8">Belongs to the peptidase A24 family.</text>
</comment>
<dbReference type="InterPro" id="IPR014032">
    <property type="entry name" value="Peptidase_A24A_bac"/>
</dbReference>
<dbReference type="InterPro" id="IPR050882">
    <property type="entry name" value="Prepilin_peptidase/N-MTase"/>
</dbReference>
<comment type="subcellular location">
    <subcellularLocation>
        <location evidence="1">Cell inner membrane</location>
        <topology evidence="1">Multi-pass membrane protein</topology>
    </subcellularLocation>
    <subcellularLocation>
        <location evidence="9">Cell membrane</location>
        <topology evidence="9">Multi-pass membrane protein</topology>
    </subcellularLocation>
</comment>
<feature type="transmembrane region" description="Helical" evidence="10">
    <location>
        <begin position="86"/>
        <end position="106"/>
    </location>
</feature>
<feature type="transmembrane region" description="Helical" evidence="10">
    <location>
        <begin position="6"/>
        <end position="26"/>
    </location>
</feature>
<dbReference type="AlphaFoldDB" id="A0A0S3PMV2"/>
<dbReference type="EC" id="3.4.23.43" evidence="9"/>
<dbReference type="InterPro" id="IPR010627">
    <property type="entry name" value="Prepilin_pept_A24_N"/>
</dbReference>
<feature type="transmembrane region" description="Helical" evidence="10">
    <location>
        <begin position="248"/>
        <end position="267"/>
    </location>
</feature>
<feature type="transmembrane region" description="Helical" evidence="10">
    <location>
        <begin position="200"/>
        <end position="228"/>
    </location>
</feature>
<geneLocation type="plasmid" evidence="13">
    <name>pEntYN10</name>
</geneLocation>
<dbReference type="GO" id="GO:0006465">
    <property type="term" value="P:signal peptide processing"/>
    <property type="evidence" value="ECO:0007669"/>
    <property type="project" value="TreeGrafter"/>
</dbReference>
<feature type="transmembrane region" description="Helical" evidence="10">
    <location>
        <begin position="167"/>
        <end position="188"/>
    </location>
</feature>
<gene>
    <name evidence="13" type="primary">cofP</name>
</gene>
<feature type="domain" description="Prepilin type IV endopeptidase peptidase" evidence="11">
    <location>
        <begin position="119"/>
        <end position="228"/>
    </location>
</feature>
<comment type="catalytic activity">
    <reaction evidence="9">
        <text>Typically cleaves a -Gly-|-Phe- bond to release an N-terminal, basic peptide of 5-8 residues from type IV prepilin, and then N-methylates the new N-terminal amino group, the methyl donor being S-adenosyl-L-methionine.</text>
        <dbReference type="EC" id="3.4.23.43"/>
    </reaction>
</comment>
<proteinExistence type="inferred from homology"/>
<evidence type="ECO:0000256" key="6">
    <source>
        <dbReference type="ARBA" id="ARBA00022989"/>
    </source>
</evidence>
<evidence type="ECO:0000256" key="8">
    <source>
        <dbReference type="RuleBase" id="RU003793"/>
    </source>
</evidence>
<comment type="function">
    <text evidence="9">Plays an essential role in type IV pili and type II pseudopili formation by proteolytically removing the leader sequence from substrate proteins and subsequently monomethylating the alpha-amino group of the newly exposed N-terminal phenylalanine.</text>
</comment>
<keyword evidence="5 9" id="KW-0812">Transmembrane</keyword>
<evidence type="ECO:0000256" key="4">
    <source>
        <dbReference type="ARBA" id="ARBA00022519"/>
    </source>
</evidence>
<reference evidence="13" key="1">
    <citation type="journal article" date="2015" name="Virulence">
        <title>Characterization of unstable pEntYN10 from enterotoxigenic Escherichia coli (ETEC) O169:H41.</title>
        <authorList>
            <person name="Ban E."/>
            <person name="Yoshida Y."/>
            <person name="Wakushima M."/>
            <person name="Wajima T."/>
            <person name="Hamabata T."/>
            <person name="Ichikawa N."/>
            <person name="Abe H."/>
            <person name="Horiguchi Y."/>
            <person name="Hara-Kudo Y."/>
            <person name="Kage-Nakadai E."/>
            <person name="Yamamoto T."/>
            <person name="Wada T."/>
            <person name="Nishikawa Y."/>
        </authorList>
    </citation>
    <scope>NUCLEOTIDE SEQUENCE</scope>
    <source>
        <strain evidence="13">O169:H41</strain>
        <plasmid evidence="13">pEntYN10</plasmid>
    </source>
</reference>
<feature type="transmembrane region" description="Helical" evidence="10">
    <location>
        <begin position="143"/>
        <end position="161"/>
    </location>
</feature>
<evidence type="ECO:0000256" key="3">
    <source>
        <dbReference type="ARBA" id="ARBA00022475"/>
    </source>
</evidence>
<keyword evidence="4" id="KW-0997">Cell inner membrane</keyword>
<evidence type="ECO:0000256" key="2">
    <source>
        <dbReference type="ARBA" id="ARBA00005801"/>
    </source>
</evidence>
<keyword evidence="9" id="KW-0808">Transferase</keyword>
<evidence type="ECO:0000256" key="5">
    <source>
        <dbReference type="ARBA" id="ARBA00022692"/>
    </source>
</evidence>
<keyword evidence="7 10" id="KW-0472">Membrane</keyword>
<dbReference type="Pfam" id="PF06750">
    <property type="entry name" value="A24_N_bact"/>
    <property type="match status" value="1"/>
</dbReference>
<dbReference type="PRINTS" id="PR00864">
    <property type="entry name" value="PREPILNPTASE"/>
</dbReference>
<dbReference type="PANTHER" id="PTHR30487">
    <property type="entry name" value="TYPE 4 PREPILIN-LIKE PROTEINS LEADER PEPTIDE-PROCESSING ENZYME"/>
    <property type="match status" value="1"/>
</dbReference>
<feature type="domain" description="Prepilin peptidase A24 N-terminal" evidence="12">
    <location>
        <begin position="13"/>
        <end position="100"/>
    </location>
</feature>
<dbReference type="GO" id="GO:0008168">
    <property type="term" value="F:methyltransferase activity"/>
    <property type="evidence" value="ECO:0007669"/>
    <property type="project" value="UniProtKB-KW"/>
</dbReference>
<dbReference type="EC" id="2.1.1.-" evidence="9"/>
<evidence type="ECO:0000256" key="9">
    <source>
        <dbReference type="RuleBase" id="RU003794"/>
    </source>
</evidence>
<evidence type="ECO:0000256" key="10">
    <source>
        <dbReference type="SAM" id="Phobius"/>
    </source>
</evidence>
<dbReference type="GO" id="GO:0032259">
    <property type="term" value="P:methylation"/>
    <property type="evidence" value="ECO:0007669"/>
    <property type="project" value="UniProtKB-KW"/>
</dbReference>
<keyword evidence="9" id="KW-0511">Multifunctional enzyme</keyword>
<evidence type="ECO:0000256" key="1">
    <source>
        <dbReference type="ARBA" id="ARBA00004429"/>
    </source>
</evidence>
<dbReference type="Pfam" id="PF01478">
    <property type="entry name" value="Peptidase_A24"/>
    <property type="match status" value="1"/>
</dbReference>
<keyword evidence="9" id="KW-0645">Protease</keyword>
<evidence type="ECO:0000259" key="11">
    <source>
        <dbReference type="Pfam" id="PF01478"/>
    </source>
</evidence>
<dbReference type="PANTHER" id="PTHR30487:SF0">
    <property type="entry name" value="PREPILIN LEADER PEPTIDASE_N-METHYLTRANSFERASE-RELATED"/>
    <property type="match status" value="1"/>
</dbReference>
<keyword evidence="6 10" id="KW-1133">Transmembrane helix</keyword>
<sequence length="274" mass="30519">MYIESGIFIFLLLTGLCVGSFLNVVIYRIPKSIMEPVHGVFNIAWPPSHCTKCDNKILKRDNIPVISWFLLKGKCRFCGSVIPTRYPVIEITTGLCFSIIGLFLFVVLKQELFTVFTVLFLFSVLLCLSFIDFDHLLLPDSLVYTLLWAGLLIASFDMSSVNLHDAVIGICATWISLTLVAHVFTIIWKKDGLGAGDVKLLSALAAWIGWYNIPVLIVLSSIIGGVIFMCNKRKFEFTINNETQSCHVIPFGPAISLSGFVVYLLTVSDINIII</sequence>
<evidence type="ECO:0000313" key="13">
    <source>
        <dbReference type="EMBL" id="BAT57060.1"/>
    </source>
</evidence>
<organism evidence="13">
    <name type="scientific">Escherichia coli O169:H41</name>
    <dbReference type="NCBI Taxonomy" id="1446701"/>
    <lineage>
        <taxon>Bacteria</taxon>
        <taxon>Pseudomonadati</taxon>
        <taxon>Pseudomonadota</taxon>
        <taxon>Gammaproteobacteria</taxon>
        <taxon>Enterobacterales</taxon>
        <taxon>Enterobacteriaceae</taxon>
        <taxon>Escherichia</taxon>
    </lineage>
</organism>
<keyword evidence="9" id="KW-0489">Methyltransferase</keyword>
<protein>
    <recommendedName>
        <fullName evidence="9">Prepilin leader peptidase/N-methyltransferase</fullName>
        <ecNumber evidence="9">2.1.1.-</ecNumber>
        <ecNumber evidence="9">3.4.23.43</ecNumber>
    </recommendedName>
</protein>
<dbReference type="RefSeq" id="WP_001595093.1">
    <property type="nucleotide sequence ID" value="NZ_AP014654.1"/>
</dbReference>
<evidence type="ECO:0000256" key="7">
    <source>
        <dbReference type="ARBA" id="ARBA00023136"/>
    </source>
</evidence>
<name>A0A0S3PMV2_ECOLX</name>
<keyword evidence="9" id="KW-0378">Hydrolase</keyword>
<dbReference type="InterPro" id="IPR000045">
    <property type="entry name" value="Prepilin_IV_endopep_pep"/>
</dbReference>
<evidence type="ECO:0000259" key="12">
    <source>
        <dbReference type="Pfam" id="PF06750"/>
    </source>
</evidence>
<keyword evidence="3" id="KW-1003">Cell membrane</keyword>
<feature type="transmembrane region" description="Helical" evidence="10">
    <location>
        <begin position="112"/>
        <end position="131"/>
    </location>
</feature>
<dbReference type="Gene3D" id="1.20.120.1220">
    <property type="match status" value="1"/>
</dbReference>
<keyword evidence="13" id="KW-0614">Plasmid</keyword>
<dbReference type="GO" id="GO:0004190">
    <property type="term" value="F:aspartic-type endopeptidase activity"/>
    <property type="evidence" value="ECO:0007669"/>
    <property type="project" value="UniProtKB-EC"/>
</dbReference>
<accession>A0A0S3PMV2</accession>
<dbReference type="EMBL" id="AP014654">
    <property type="protein sequence ID" value="BAT57060.1"/>
    <property type="molecule type" value="Genomic_DNA"/>
</dbReference>
<dbReference type="GO" id="GO:0005886">
    <property type="term" value="C:plasma membrane"/>
    <property type="evidence" value="ECO:0007669"/>
    <property type="project" value="UniProtKB-SubCell"/>
</dbReference>